<keyword evidence="1" id="KW-0812">Transmembrane</keyword>
<gene>
    <name evidence="2" type="ORF">E6C50_05070</name>
</gene>
<reference evidence="2 3" key="1">
    <citation type="submission" date="2019-04" db="EMBL/GenBank/DDBJ databases">
        <title>Flavobacterium sp. nov. isolated from construction timber.</title>
        <authorList>
            <person name="Lin S.-Y."/>
            <person name="Chang C.-T."/>
            <person name="Young C.-C."/>
        </authorList>
    </citation>
    <scope>NUCLEOTIDE SEQUENCE [LARGE SCALE GENOMIC DNA]</scope>
    <source>
        <strain evidence="2 3">CC-CTC003</strain>
    </source>
</reference>
<feature type="transmembrane region" description="Helical" evidence="1">
    <location>
        <begin position="73"/>
        <end position="89"/>
    </location>
</feature>
<evidence type="ECO:0000313" key="3">
    <source>
        <dbReference type="Proteomes" id="UP000307507"/>
    </source>
</evidence>
<dbReference type="PROSITE" id="PS51257">
    <property type="entry name" value="PROKAR_LIPOPROTEIN"/>
    <property type="match status" value="1"/>
</dbReference>
<dbReference type="RefSeq" id="WP_136402137.1">
    <property type="nucleotide sequence ID" value="NZ_SSNZ01000002.1"/>
</dbReference>
<evidence type="ECO:0000256" key="1">
    <source>
        <dbReference type="SAM" id="Phobius"/>
    </source>
</evidence>
<name>A0A4V3W8G1_9FLAO</name>
<keyword evidence="1" id="KW-0472">Membrane</keyword>
<comment type="caution">
    <text evidence="2">The sequence shown here is derived from an EMBL/GenBank/DDBJ whole genome shotgun (WGS) entry which is preliminary data.</text>
</comment>
<dbReference type="OrthoDB" id="1362378at2"/>
<dbReference type="AlphaFoldDB" id="A0A4V3W8G1"/>
<accession>A0A4V3W8G1</accession>
<proteinExistence type="predicted"/>
<evidence type="ECO:0000313" key="2">
    <source>
        <dbReference type="EMBL" id="THF51150.1"/>
    </source>
</evidence>
<feature type="transmembrane region" description="Helical" evidence="1">
    <location>
        <begin position="49"/>
        <end position="67"/>
    </location>
</feature>
<feature type="transmembrane region" description="Helical" evidence="1">
    <location>
        <begin position="6"/>
        <end position="28"/>
    </location>
</feature>
<sequence length="90" mass="9872">MTKKDLIIGFLIGIVAACIGAGLFLLLFTDIRSIEGLHFIRQQHLSGKVITLGAIANLICFFILLKFQKEEMARGVVLATLFLAILTVLL</sequence>
<protein>
    <submittedName>
        <fullName evidence="2">Uncharacterized protein</fullName>
    </submittedName>
</protein>
<keyword evidence="1" id="KW-1133">Transmembrane helix</keyword>
<dbReference type="Proteomes" id="UP000307507">
    <property type="component" value="Unassembled WGS sequence"/>
</dbReference>
<keyword evidence="3" id="KW-1185">Reference proteome</keyword>
<organism evidence="2 3">
    <name type="scientific">Flavobacterium supellecticarium</name>
    <dbReference type="NCBI Taxonomy" id="2565924"/>
    <lineage>
        <taxon>Bacteria</taxon>
        <taxon>Pseudomonadati</taxon>
        <taxon>Bacteroidota</taxon>
        <taxon>Flavobacteriia</taxon>
        <taxon>Flavobacteriales</taxon>
        <taxon>Flavobacteriaceae</taxon>
        <taxon>Flavobacterium</taxon>
    </lineage>
</organism>
<dbReference type="EMBL" id="SSNZ01000002">
    <property type="protein sequence ID" value="THF51150.1"/>
    <property type="molecule type" value="Genomic_DNA"/>
</dbReference>